<dbReference type="RefSeq" id="WP_316020725.1">
    <property type="nucleotide sequence ID" value="NZ_JAWDID010000054.1"/>
</dbReference>
<dbReference type="PANTHER" id="PTHR30629">
    <property type="entry name" value="PROPHAGE INTEGRASE"/>
    <property type="match status" value="1"/>
</dbReference>
<keyword evidence="2" id="KW-0229">DNA integration</keyword>
<evidence type="ECO:0000259" key="7">
    <source>
        <dbReference type="PROSITE" id="PS51900"/>
    </source>
</evidence>
<feature type="domain" description="Tyr recombinase" evidence="6">
    <location>
        <begin position="253"/>
        <end position="411"/>
    </location>
</feature>
<dbReference type="EMBL" id="JAWDID010000054">
    <property type="protein sequence ID" value="MDU0342975.1"/>
    <property type="molecule type" value="Genomic_DNA"/>
</dbReference>
<accession>A0ABU3SF06</accession>
<organism evidence="8 9">
    <name type="scientific">Bosea rubneri</name>
    <dbReference type="NCBI Taxonomy" id="3075434"/>
    <lineage>
        <taxon>Bacteria</taxon>
        <taxon>Pseudomonadati</taxon>
        <taxon>Pseudomonadota</taxon>
        <taxon>Alphaproteobacteria</taxon>
        <taxon>Hyphomicrobiales</taxon>
        <taxon>Boseaceae</taxon>
        <taxon>Bosea</taxon>
    </lineage>
</organism>
<keyword evidence="4" id="KW-0233">DNA recombination</keyword>
<comment type="caution">
    <text evidence="8">The sequence shown here is derived from an EMBL/GenBank/DDBJ whole genome shotgun (WGS) entry which is preliminary data.</text>
</comment>
<dbReference type="InterPro" id="IPR010998">
    <property type="entry name" value="Integrase_recombinase_N"/>
</dbReference>
<proteinExistence type="inferred from homology"/>
<dbReference type="InterPro" id="IPR013762">
    <property type="entry name" value="Integrase-like_cat_sf"/>
</dbReference>
<dbReference type="PROSITE" id="PS51898">
    <property type="entry name" value="TYR_RECOMBINASE"/>
    <property type="match status" value="1"/>
</dbReference>
<evidence type="ECO:0000313" key="9">
    <source>
        <dbReference type="Proteomes" id="UP001254257"/>
    </source>
</evidence>
<keyword evidence="9" id="KW-1185">Reference proteome</keyword>
<evidence type="ECO:0000259" key="6">
    <source>
        <dbReference type="PROSITE" id="PS51898"/>
    </source>
</evidence>
<dbReference type="PROSITE" id="PS51900">
    <property type="entry name" value="CB"/>
    <property type="match status" value="1"/>
</dbReference>
<evidence type="ECO:0000256" key="1">
    <source>
        <dbReference type="ARBA" id="ARBA00008857"/>
    </source>
</evidence>
<sequence length="417" mass="47092">MPAKSKAIKDTLYLQRIGNRWYCRVPVPSRLRSELGPYLRKALDTSDINEARKRRWDFHPIAKAQIELAERRLGLAPTRPAEGPRERSYAAFRARLKEAGPAVFTNVVDGEDMSNPALDALVDRAERSGDAEDTDFVQAFRDHVKDRKVVSEVLKEYLEKNPKRSMTTGANYGTTVKLWIEHHGDRPLHDVTRSKALDWLNAVSVGKARDTIKRYATVMSHLWLWVYRAADERPRNPFEDLTQAADERGRAAESYDFFSDDELVKAYKAVAEDEELRPLFLISIYTGFRLSECMAAERQVLGEQECFVLLTGKSKNAARVLPVHAKLKDITAPTGAKASALSVRFGRLMRKAEIPEGKTFHSLRKSFTTALERLGCPEATAARLLGHAPLGITYGIYSKGRDVAELKKWVDRVSHPV</sequence>
<dbReference type="SUPFAM" id="SSF56349">
    <property type="entry name" value="DNA breaking-rejoining enzymes"/>
    <property type="match status" value="1"/>
</dbReference>
<evidence type="ECO:0000256" key="4">
    <source>
        <dbReference type="ARBA" id="ARBA00023172"/>
    </source>
</evidence>
<dbReference type="PANTHER" id="PTHR30629:SF2">
    <property type="entry name" value="PROPHAGE INTEGRASE INTS-RELATED"/>
    <property type="match status" value="1"/>
</dbReference>
<name>A0ABU3SF06_9HYPH</name>
<evidence type="ECO:0000256" key="3">
    <source>
        <dbReference type="ARBA" id="ARBA00023125"/>
    </source>
</evidence>
<dbReference type="InterPro" id="IPR046668">
    <property type="entry name" value="DUF6538"/>
</dbReference>
<feature type="domain" description="Core-binding (CB)" evidence="7">
    <location>
        <begin position="148"/>
        <end position="227"/>
    </location>
</feature>
<dbReference type="Gene3D" id="1.10.443.10">
    <property type="entry name" value="Intergrase catalytic core"/>
    <property type="match status" value="1"/>
</dbReference>
<dbReference type="Gene3D" id="1.10.150.130">
    <property type="match status" value="1"/>
</dbReference>
<dbReference type="InterPro" id="IPR044068">
    <property type="entry name" value="CB"/>
</dbReference>
<comment type="similarity">
    <text evidence="1">Belongs to the 'phage' integrase family.</text>
</comment>
<protein>
    <submittedName>
        <fullName evidence="8">Tyrosine-type recombinase/integrase</fullName>
    </submittedName>
</protein>
<dbReference type="InterPro" id="IPR050808">
    <property type="entry name" value="Phage_Integrase"/>
</dbReference>
<dbReference type="Pfam" id="PF20172">
    <property type="entry name" value="DUF6538"/>
    <property type="match status" value="1"/>
</dbReference>
<evidence type="ECO:0000256" key="5">
    <source>
        <dbReference type="PROSITE-ProRule" id="PRU01248"/>
    </source>
</evidence>
<reference evidence="8 9" key="1">
    <citation type="submission" date="2023-09" db="EMBL/GenBank/DDBJ databases">
        <title>Whole genome shotgun sequencing (WGS) of Bosea sp. ZW T0_25, isolated from stored onions (Allium cepa).</title>
        <authorList>
            <person name="Stoll D.A."/>
            <person name="Huch M."/>
        </authorList>
    </citation>
    <scope>NUCLEOTIDE SEQUENCE [LARGE SCALE GENOMIC DNA]</scope>
    <source>
        <strain evidence="8 9">ZW T0_25</strain>
    </source>
</reference>
<dbReference type="Proteomes" id="UP001254257">
    <property type="component" value="Unassembled WGS sequence"/>
</dbReference>
<gene>
    <name evidence="8" type="ORF">RKE40_24020</name>
</gene>
<keyword evidence="3 5" id="KW-0238">DNA-binding</keyword>
<evidence type="ECO:0000313" key="8">
    <source>
        <dbReference type="EMBL" id="MDU0342975.1"/>
    </source>
</evidence>
<evidence type="ECO:0000256" key="2">
    <source>
        <dbReference type="ARBA" id="ARBA00022908"/>
    </source>
</evidence>
<dbReference type="InterPro" id="IPR011010">
    <property type="entry name" value="DNA_brk_join_enz"/>
</dbReference>
<dbReference type="InterPro" id="IPR002104">
    <property type="entry name" value="Integrase_catalytic"/>
</dbReference>